<name>A0A0F9P9Z3_9ZZZZ</name>
<accession>A0A0F9P9Z3</accession>
<evidence type="ECO:0000313" key="1">
    <source>
        <dbReference type="EMBL" id="KKN21262.1"/>
    </source>
</evidence>
<comment type="caution">
    <text evidence="1">The sequence shown here is derived from an EMBL/GenBank/DDBJ whole genome shotgun (WGS) entry which is preliminary data.</text>
</comment>
<sequence>MNKVSIKQQASAEVIKGAIKPTKSILDPRGMFHVEHWRAGKLLREFDCKNGVTNEGKDALLDIMFHADTQITTWYLAPLKTQTGAGIQDDDTYVAIGQAGNEWTESQDYTEGVRQAFVEGPASGQQINNSGNKAIFTMNATVTIDGIIAVGGGTAPTTKGDNAGGGTLWATALFAATVDVENLDELKVTYTVSA</sequence>
<gene>
    <name evidence="1" type="ORF">LCGC14_0927190</name>
</gene>
<dbReference type="AlphaFoldDB" id="A0A0F9P9Z3"/>
<dbReference type="EMBL" id="LAZR01003162">
    <property type="protein sequence ID" value="KKN21262.1"/>
    <property type="molecule type" value="Genomic_DNA"/>
</dbReference>
<reference evidence="1" key="1">
    <citation type="journal article" date="2015" name="Nature">
        <title>Complex archaea that bridge the gap between prokaryotes and eukaryotes.</title>
        <authorList>
            <person name="Spang A."/>
            <person name="Saw J.H."/>
            <person name="Jorgensen S.L."/>
            <person name="Zaremba-Niedzwiedzka K."/>
            <person name="Martijn J."/>
            <person name="Lind A.E."/>
            <person name="van Eijk R."/>
            <person name="Schleper C."/>
            <person name="Guy L."/>
            <person name="Ettema T.J."/>
        </authorList>
    </citation>
    <scope>NUCLEOTIDE SEQUENCE</scope>
</reference>
<organism evidence="1">
    <name type="scientific">marine sediment metagenome</name>
    <dbReference type="NCBI Taxonomy" id="412755"/>
    <lineage>
        <taxon>unclassified sequences</taxon>
        <taxon>metagenomes</taxon>
        <taxon>ecological metagenomes</taxon>
    </lineage>
</organism>
<protein>
    <submittedName>
        <fullName evidence="1">Uncharacterized protein</fullName>
    </submittedName>
</protein>
<proteinExistence type="predicted"/>